<comment type="caution">
    <text evidence="4">The sequence shown here is derived from an EMBL/GenBank/DDBJ whole genome shotgun (WGS) entry which is preliminary data.</text>
</comment>
<dbReference type="InterPro" id="IPR005754">
    <property type="entry name" value="Sortase"/>
</dbReference>
<organism evidence="4 5">
    <name type="scientific">Amycolatopsis acidicola</name>
    <dbReference type="NCBI Taxonomy" id="2596893"/>
    <lineage>
        <taxon>Bacteria</taxon>
        <taxon>Bacillati</taxon>
        <taxon>Actinomycetota</taxon>
        <taxon>Actinomycetes</taxon>
        <taxon>Pseudonocardiales</taxon>
        <taxon>Pseudonocardiaceae</taxon>
        <taxon>Amycolatopsis</taxon>
    </lineage>
</organism>
<gene>
    <name evidence="4" type="ORF">FPZ12_032720</name>
</gene>
<dbReference type="NCBIfam" id="NF033748">
    <property type="entry name" value="class_F_sortase"/>
    <property type="match status" value="1"/>
</dbReference>
<evidence type="ECO:0000256" key="3">
    <source>
        <dbReference type="SAM" id="SignalP"/>
    </source>
</evidence>
<evidence type="ECO:0000256" key="1">
    <source>
        <dbReference type="ARBA" id="ARBA00022801"/>
    </source>
</evidence>
<name>A0A5N0UT62_9PSEU</name>
<dbReference type="Proteomes" id="UP000319769">
    <property type="component" value="Unassembled WGS sequence"/>
</dbReference>
<evidence type="ECO:0000256" key="2">
    <source>
        <dbReference type="SAM" id="MobiDB-lite"/>
    </source>
</evidence>
<feature type="region of interest" description="Disordered" evidence="2">
    <location>
        <begin position="24"/>
        <end position="57"/>
    </location>
</feature>
<feature type="chain" id="PRO_5038504254" evidence="3">
    <location>
        <begin position="24"/>
        <end position="206"/>
    </location>
</feature>
<evidence type="ECO:0000313" key="5">
    <source>
        <dbReference type="Proteomes" id="UP000319769"/>
    </source>
</evidence>
<protein>
    <submittedName>
        <fullName evidence="4">Class F sortase</fullName>
    </submittedName>
</protein>
<dbReference type="PROSITE" id="PS51257">
    <property type="entry name" value="PROKAR_LIPOPROTEIN"/>
    <property type="match status" value="1"/>
</dbReference>
<reference evidence="4" key="1">
    <citation type="submission" date="2019-09" db="EMBL/GenBank/DDBJ databases">
        <authorList>
            <person name="Teo W.F.A."/>
            <person name="Duangmal K."/>
        </authorList>
    </citation>
    <scope>NUCLEOTIDE SEQUENCE [LARGE SCALE GENOMIC DNA]</scope>
    <source>
        <strain evidence="4">K81G1</strain>
    </source>
</reference>
<accession>A0A5N0UT62</accession>
<keyword evidence="5" id="KW-1185">Reference proteome</keyword>
<dbReference type="InterPro" id="IPR023365">
    <property type="entry name" value="Sortase_dom-sf"/>
</dbReference>
<dbReference type="Pfam" id="PF04203">
    <property type="entry name" value="Sortase"/>
    <property type="match status" value="1"/>
</dbReference>
<evidence type="ECO:0000313" key="4">
    <source>
        <dbReference type="EMBL" id="KAA9154199.1"/>
    </source>
</evidence>
<dbReference type="SUPFAM" id="SSF63817">
    <property type="entry name" value="Sortase"/>
    <property type="match status" value="1"/>
</dbReference>
<dbReference type="GO" id="GO:0016787">
    <property type="term" value="F:hydrolase activity"/>
    <property type="evidence" value="ECO:0007669"/>
    <property type="project" value="UniProtKB-KW"/>
</dbReference>
<proteinExistence type="predicted"/>
<keyword evidence="1" id="KW-0378">Hydrolase</keyword>
<dbReference type="EMBL" id="VMNW02000068">
    <property type="protein sequence ID" value="KAA9154199.1"/>
    <property type="molecule type" value="Genomic_DNA"/>
</dbReference>
<dbReference type="CDD" id="cd05829">
    <property type="entry name" value="Sortase_F"/>
    <property type="match status" value="1"/>
</dbReference>
<dbReference type="RefSeq" id="WP_144756532.1">
    <property type="nucleotide sequence ID" value="NZ_VMNW02000068.1"/>
</dbReference>
<keyword evidence="3" id="KW-0732">Signal</keyword>
<dbReference type="InterPro" id="IPR042001">
    <property type="entry name" value="Sortase_F"/>
</dbReference>
<dbReference type="OrthoDB" id="525039at2"/>
<feature type="compositionally biased region" description="Low complexity" evidence="2">
    <location>
        <begin position="26"/>
        <end position="48"/>
    </location>
</feature>
<feature type="signal peptide" evidence="3">
    <location>
        <begin position="1"/>
        <end position="23"/>
    </location>
</feature>
<dbReference type="Gene3D" id="2.40.260.10">
    <property type="entry name" value="Sortase"/>
    <property type="match status" value="1"/>
</dbReference>
<sequence>MTGLRWRRWLAVAAIGATLTACGGQPRTSTAPTVITTPGTTTSAAPATVDGPLPQSRPDTLEVPAIDVSTGPIVDLGLTGDGALEVPKDARTTGWFTGGPAPGQTGPAVLAAHVNYNHVDGPFSRLKDVKSGDTAIVHRADGITAVFTVYRVAEYSKTAFPTDEVYGDTAGPELRMITCGGAYDRATRNYEDNIVAYAKLTQAYRA</sequence>
<dbReference type="AlphaFoldDB" id="A0A5N0UT62"/>